<protein>
    <submittedName>
        <fullName evidence="2">NADH dehydrogenase subunit 6</fullName>
    </submittedName>
</protein>
<keyword evidence="2" id="KW-0496">Mitochondrion</keyword>
<keyword evidence="1" id="KW-0472">Membrane</keyword>
<evidence type="ECO:0000313" key="2">
    <source>
        <dbReference type="EMBL" id="AFK75966.1"/>
    </source>
</evidence>
<keyword evidence="1" id="KW-1133">Transmembrane helix</keyword>
<reference evidence="2" key="1">
    <citation type="submission" date="2012-04" db="EMBL/GenBank/DDBJ databases">
        <title>The mitochondrial genomes of Erianthus versicolor.</title>
        <authorList>
            <person name="Wei S.Z."/>
            <person name="Huang Y."/>
        </authorList>
    </citation>
    <scope>NUCLEOTIDE SEQUENCE</scope>
</reference>
<name>K9LIX9_9ORTH</name>
<dbReference type="AlphaFoldDB" id="K9LIX9"/>
<accession>K9LIX9</accession>
<organism evidence="2">
    <name type="scientific">Erianthus versicolor</name>
    <dbReference type="NCBI Taxonomy" id="470935"/>
    <lineage>
        <taxon>Eukaryota</taxon>
        <taxon>Metazoa</taxon>
        <taxon>Ecdysozoa</taxon>
        <taxon>Arthropoda</taxon>
        <taxon>Hexapoda</taxon>
        <taxon>Insecta</taxon>
        <taxon>Pterygota</taxon>
        <taxon>Neoptera</taxon>
        <taxon>Polyneoptera</taxon>
        <taxon>Orthoptera</taxon>
        <taxon>Caelifera</taxon>
        <taxon>Acrididea</taxon>
        <taxon>Acridomorpha</taxon>
        <taxon>Eumastacoidea</taxon>
        <taxon>Chorotypidae</taxon>
        <taxon>Erianthinae</taxon>
        <taxon>Erianthus</taxon>
    </lineage>
</organism>
<gene>
    <name evidence="2" type="primary">nad6</name>
</gene>
<keyword evidence="1" id="KW-0812">Transmembrane</keyword>
<geneLocation type="mitochondrion" evidence="2"/>
<feature type="transmembrane region" description="Helical" evidence="1">
    <location>
        <begin position="25"/>
        <end position="44"/>
    </location>
</feature>
<dbReference type="EMBL" id="JQ975394">
    <property type="protein sequence ID" value="AFK75966.1"/>
    <property type="molecule type" value="Genomic_DNA"/>
</dbReference>
<evidence type="ECO:0000256" key="1">
    <source>
        <dbReference type="SAM" id="Phobius"/>
    </source>
</evidence>
<proteinExistence type="predicted"/>
<sequence>MNKLIFMISSTINLSVIKTNQPMMMIMWIIIQTMMVIYFTGSFWSKILNIMYYIINRASSYNNSIYLYYKNRFKWNVINKMKNKKNCNYYNNNYINKYNSLKHYIYSNKMMEKQLMYLKSNKLSKKNIKLTKQYNNIFSYNMSIFHTYSNFKNRKIKGSTYTKIKK</sequence>